<proteinExistence type="predicted"/>
<keyword evidence="2" id="KW-0614">Plasmid</keyword>
<name>F2L703_PSEUX</name>
<organism evidence="2">
    <name type="scientific">Pseudonocardia dioxanivorans (strain ATCC 55486 / DSM 44775 / JCM 13855 / CB1190)</name>
    <dbReference type="NCBI Taxonomy" id="675635"/>
    <lineage>
        <taxon>Bacteria</taxon>
        <taxon>Bacillati</taxon>
        <taxon>Actinomycetota</taxon>
        <taxon>Actinomycetes</taxon>
        <taxon>Pseudonocardiales</taxon>
        <taxon>Pseudonocardiaceae</taxon>
        <taxon>Pseudonocardia</taxon>
    </lineage>
</organism>
<geneLocation type="plasmid" evidence="2">
    <name>pPSED02</name>
</geneLocation>
<sequence length="108" mass="11691">MDISEPYEPDLQDELIGDAMAVGGRQFVDEVTFEATALAEQTCPWDGRGDEPEAYRSAWLAHLGQLVAARRAALVRSSATSYPDTSDVSPAAAEQQQSPVDLDPPIEK</sequence>
<dbReference type="EMBL" id="CP002596">
    <property type="protein sequence ID" value="AEA28976.1"/>
    <property type="molecule type" value="Genomic_DNA"/>
</dbReference>
<dbReference type="AlphaFoldDB" id="F2L703"/>
<accession>F2L703</accession>
<protein>
    <submittedName>
        <fullName evidence="2">Uncharacterized protein</fullName>
    </submittedName>
</protein>
<evidence type="ECO:0000256" key="1">
    <source>
        <dbReference type="SAM" id="MobiDB-lite"/>
    </source>
</evidence>
<evidence type="ECO:0000313" key="2">
    <source>
        <dbReference type="EMBL" id="AEA28976.1"/>
    </source>
</evidence>
<dbReference type="RefSeq" id="WP_014203865.1">
    <property type="nucleotide sequence ID" value="NC_016600.1"/>
</dbReference>
<gene>
    <name evidence="2" type="ORF">Psed_6908</name>
</gene>
<reference evidence="2" key="1">
    <citation type="journal article" date="2011" name="J. Bacteriol.">
        <title>Genome sequence of the 1,4-dioxane-degrading Pseudonocardia dioxanivorans strain CB1190.</title>
        <authorList>
            <person name="Sales C.M."/>
            <person name="Mahendra S."/>
            <person name="Grostern A."/>
            <person name="Parales R.E."/>
            <person name="Goodwin L.A."/>
            <person name="Woyke T."/>
            <person name="Nolan M."/>
            <person name="Lapidus A."/>
            <person name="Chertkov O."/>
            <person name="Ovchinnikova G."/>
            <person name="Sczyrba A."/>
            <person name="Alvarez-Cohen L."/>
        </authorList>
    </citation>
    <scope>NUCLEOTIDE SEQUENCE</scope>
    <source>
        <strain evidence="2">CB1190</strain>
        <plasmid evidence="2">pPSED02</plasmid>
    </source>
</reference>
<feature type="compositionally biased region" description="Polar residues" evidence="1">
    <location>
        <begin position="80"/>
        <end position="99"/>
    </location>
</feature>
<feature type="region of interest" description="Disordered" evidence="1">
    <location>
        <begin position="78"/>
        <end position="108"/>
    </location>
</feature>